<evidence type="ECO:0000256" key="1">
    <source>
        <dbReference type="ARBA" id="ARBA00022801"/>
    </source>
</evidence>
<protein>
    <recommendedName>
        <fullName evidence="2">CBM-cenC domain-containing protein</fullName>
    </recommendedName>
</protein>
<accession>A0A0F9AJU5</accession>
<feature type="domain" description="CBM-cenC" evidence="2">
    <location>
        <begin position="6"/>
        <end position="73"/>
    </location>
</feature>
<dbReference type="SUPFAM" id="SSF49785">
    <property type="entry name" value="Galactose-binding domain-like"/>
    <property type="match status" value="1"/>
</dbReference>
<proteinExistence type="predicted"/>
<comment type="caution">
    <text evidence="3">The sequence shown here is derived from an EMBL/GenBank/DDBJ whole genome shotgun (WGS) entry which is preliminary data.</text>
</comment>
<dbReference type="SUPFAM" id="SSF89550">
    <property type="entry name" value="PHP domain-like"/>
    <property type="match status" value="1"/>
</dbReference>
<dbReference type="GO" id="GO:0016798">
    <property type="term" value="F:hydrolase activity, acting on glycosyl bonds"/>
    <property type="evidence" value="ECO:0007669"/>
    <property type="project" value="InterPro"/>
</dbReference>
<dbReference type="Pfam" id="PF02018">
    <property type="entry name" value="CBM_4_9"/>
    <property type="match status" value="1"/>
</dbReference>
<reference evidence="3" key="1">
    <citation type="journal article" date="2015" name="Nature">
        <title>Complex archaea that bridge the gap between prokaryotes and eukaryotes.</title>
        <authorList>
            <person name="Spang A."/>
            <person name="Saw J.H."/>
            <person name="Jorgensen S.L."/>
            <person name="Zaremba-Niedzwiedzka K."/>
            <person name="Martijn J."/>
            <person name="Lind A.E."/>
            <person name="van Eijk R."/>
            <person name="Schleper C."/>
            <person name="Guy L."/>
            <person name="Ettema T.J."/>
        </authorList>
    </citation>
    <scope>NUCLEOTIDE SEQUENCE</scope>
</reference>
<evidence type="ECO:0000259" key="2">
    <source>
        <dbReference type="Pfam" id="PF02018"/>
    </source>
</evidence>
<organism evidence="3">
    <name type="scientific">marine sediment metagenome</name>
    <dbReference type="NCBI Taxonomy" id="412755"/>
    <lineage>
        <taxon>unclassified sequences</taxon>
        <taxon>metagenomes</taxon>
        <taxon>ecological metagenomes</taxon>
    </lineage>
</organism>
<dbReference type="EMBL" id="LAZR01042309">
    <property type="protein sequence ID" value="KKL09834.1"/>
    <property type="molecule type" value="Genomic_DNA"/>
</dbReference>
<dbReference type="InterPro" id="IPR003305">
    <property type="entry name" value="CenC_carb-bd"/>
</dbReference>
<dbReference type="InterPro" id="IPR008979">
    <property type="entry name" value="Galactose-bd-like_sf"/>
</dbReference>
<dbReference type="InterPro" id="IPR016195">
    <property type="entry name" value="Pol/histidinol_Pase-like"/>
</dbReference>
<dbReference type="Gene3D" id="3.20.20.140">
    <property type="entry name" value="Metal-dependent hydrolases"/>
    <property type="match status" value="1"/>
</dbReference>
<evidence type="ECO:0000313" key="3">
    <source>
        <dbReference type="EMBL" id="KKL09834.1"/>
    </source>
</evidence>
<dbReference type="AlphaFoldDB" id="A0A0F9AJU5"/>
<feature type="non-terminal residue" evidence="3">
    <location>
        <position position="1"/>
    </location>
</feature>
<keyword evidence="1" id="KW-0378">Hydrolase</keyword>
<gene>
    <name evidence="3" type="ORF">LCGC14_2561900</name>
</gene>
<dbReference type="Gene3D" id="2.60.120.260">
    <property type="entry name" value="Galactose-binding domain-like"/>
    <property type="match status" value="1"/>
</dbReference>
<feature type="non-terminal residue" evidence="3">
    <location>
        <position position="477"/>
    </location>
</feature>
<name>A0A0F9AJU5_9ZZZZ</name>
<sequence length="477" mass="53062">ARGQGLLANGSFENGMTGWRGKGAVVRRVEAKAPHGRHVLQVNPAEMDEDGLSFQAELTPGKEYSLSFRINAPQFKNTWLLVYMDGLSPYDMVASFRGPKGRRGRGPVGWLRRSGTFIATAKRSRFHFARPTSWRGDKIGKFQLDDVRLTPTGRSMTYGRDYEYRAILPSEAAAGQAVRLLVTGLWVARGGRYGIPAKLAAKLTVAGDDAKAALPGSITFERGRPAVSAVEVTFNTPGVHRLTVTDAAGNRAISNPVRVTAKMPELRHFWGDLHIHTVYQHGGPKAGDENDNYRFARDVAGLDFAALSEHYASCITPEVWLKRMAVATRKFYRPGRFATLHGIESGTYQGHHNYYLRSDDPLDLHDRRDKPRSTQDVMDFYHSRARRVLVVPHHLALLQPVDWLLRDRDYHRLVEVYSNHGSSEEPGPWWRAPSYRGSGNNYKDSGGLPGHTWRDGLAMGRRVGAIGSGDSHSARPG</sequence>